<dbReference type="EMBL" id="AUZZ01008158">
    <property type="protein sequence ID" value="EQD38870.1"/>
    <property type="molecule type" value="Genomic_DNA"/>
</dbReference>
<sequence>HSNDNALVESKNGAIVRKHLGYAHIPPRFATQVQAFCRDFLNPYINFHRPCFFPVVVTDPKGKQRKRYPYASMLTPYEKLKSLSGAQPYLKPGITFQRLDEIAYAISDNEAAAQLNEARRQLFNSIAEQVKPAA</sequence>
<dbReference type="AlphaFoldDB" id="T1AAL6"/>
<reference evidence="1" key="1">
    <citation type="submission" date="2013-08" db="EMBL/GenBank/DDBJ databases">
        <authorList>
            <person name="Mendez C."/>
            <person name="Richter M."/>
            <person name="Ferrer M."/>
            <person name="Sanchez J."/>
        </authorList>
    </citation>
    <scope>NUCLEOTIDE SEQUENCE</scope>
</reference>
<protein>
    <submittedName>
        <fullName evidence="1">Integrase, catalytic region</fullName>
    </submittedName>
</protein>
<reference evidence="1" key="2">
    <citation type="journal article" date="2014" name="ISME J.">
        <title>Microbial stratification in low pH oxic and suboxic macroscopic growths along an acid mine drainage.</title>
        <authorList>
            <person name="Mendez-Garcia C."/>
            <person name="Mesa V."/>
            <person name="Sprenger R.R."/>
            <person name="Richter M."/>
            <person name="Diez M.S."/>
            <person name="Solano J."/>
            <person name="Bargiela R."/>
            <person name="Golyshina O.V."/>
            <person name="Manteca A."/>
            <person name="Ramos J.L."/>
            <person name="Gallego J.R."/>
            <person name="Llorente I."/>
            <person name="Martins Dos Santos V.A."/>
            <person name="Jensen O.N."/>
            <person name="Pelaez A.I."/>
            <person name="Sanchez J."/>
            <person name="Ferrer M."/>
        </authorList>
    </citation>
    <scope>NUCLEOTIDE SEQUENCE</scope>
</reference>
<feature type="non-terminal residue" evidence="1">
    <location>
        <position position="1"/>
    </location>
</feature>
<evidence type="ECO:0000313" key="1">
    <source>
        <dbReference type="EMBL" id="EQD38870.1"/>
    </source>
</evidence>
<name>T1AAL6_9ZZZZ</name>
<gene>
    <name evidence="1" type="ORF">B2A_11311</name>
</gene>
<accession>T1AAL6</accession>
<organism evidence="1">
    <name type="scientific">mine drainage metagenome</name>
    <dbReference type="NCBI Taxonomy" id="410659"/>
    <lineage>
        <taxon>unclassified sequences</taxon>
        <taxon>metagenomes</taxon>
        <taxon>ecological metagenomes</taxon>
    </lineage>
</organism>
<comment type="caution">
    <text evidence="1">The sequence shown here is derived from an EMBL/GenBank/DDBJ whole genome shotgun (WGS) entry which is preliminary data.</text>
</comment>
<proteinExistence type="predicted"/>